<dbReference type="InterPro" id="IPR033116">
    <property type="entry name" value="TRYPSIN_SER"/>
</dbReference>
<evidence type="ECO:0000256" key="5">
    <source>
        <dbReference type="ARBA" id="ARBA00023026"/>
    </source>
</evidence>
<reference evidence="12" key="1">
    <citation type="submission" date="2021-12" db="EMBL/GenBank/DDBJ databases">
        <title>Prjna785345.</title>
        <authorList>
            <person name="Rujirawat T."/>
            <person name="Krajaejun T."/>
        </authorList>
    </citation>
    <scope>NUCLEOTIDE SEQUENCE</scope>
    <source>
        <strain evidence="12">Pi057C3</strain>
    </source>
</reference>
<proteinExistence type="inferred from homology"/>
<protein>
    <recommendedName>
        <fullName evidence="14">Serine protease family S01A</fullName>
    </recommendedName>
</protein>
<evidence type="ECO:0000256" key="9">
    <source>
        <dbReference type="SAM" id="MobiDB-lite"/>
    </source>
</evidence>
<feature type="compositionally biased region" description="Low complexity" evidence="9">
    <location>
        <begin position="267"/>
        <end position="279"/>
    </location>
</feature>
<dbReference type="GO" id="GO:0006508">
    <property type="term" value="P:proteolysis"/>
    <property type="evidence" value="ECO:0007669"/>
    <property type="project" value="InterPro"/>
</dbReference>
<dbReference type="PANTHER" id="PTHR12144:SF0">
    <property type="entry name" value="NEGATIVE ELONGATION FACTOR C_D"/>
    <property type="match status" value="1"/>
</dbReference>
<gene>
    <name evidence="12" type="ORF">P43SY_007457</name>
</gene>
<dbReference type="InterPro" id="IPR001202">
    <property type="entry name" value="WW_dom"/>
</dbReference>
<dbReference type="CDD" id="cd00190">
    <property type="entry name" value="Tryp_SPc"/>
    <property type="match status" value="1"/>
</dbReference>
<dbReference type="PROSITE" id="PS50020">
    <property type="entry name" value="WW_DOMAIN_2"/>
    <property type="match status" value="2"/>
</dbReference>
<dbReference type="InterPro" id="IPR036020">
    <property type="entry name" value="WW_dom_sf"/>
</dbReference>
<feature type="domain" description="WW" evidence="10">
    <location>
        <begin position="285"/>
        <end position="313"/>
    </location>
</feature>
<keyword evidence="13" id="KW-1185">Reference proteome</keyword>
<evidence type="ECO:0000256" key="8">
    <source>
        <dbReference type="ARBA" id="ARBA00023242"/>
    </source>
</evidence>
<evidence type="ECO:0000256" key="3">
    <source>
        <dbReference type="ARBA" id="ARBA00022491"/>
    </source>
</evidence>
<evidence type="ECO:0000313" key="13">
    <source>
        <dbReference type="Proteomes" id="UP001209570"/>
    </source>
</evidence>
<dbReference type="PROSITE" id="PS01159">
    <property type="entry name" value="WW_DOMAIN_1"/>
    <property type="match status" value="2"/>
</dbReference>
<dbReference type="SMART" id="SM00456">
    <property type="entry name" value="WW"/>
    <property type="match status" value="2"/>
</dbReference>
<dbReference type="Gene3D" id="2.20.70.10">
    <property type="match status" value="2"/>
</dbReference>
<keyword evidence="5" id="KW-0843">Virulence</keyword>
<dbReference type="SUPFAM" id="SSF51045">
    <property type="entry name" value="WW domain"/>
    <property type="match status" value="2"/>
</dbReference>
<evidence type="ECO:0000313" key="12">
    <source>
        <dbReference type="EMBL" id="KAJ0396363.1"/>
    </source>
</evidence>
<evidence type="ECO:0000256" key="4">
    <source>
        <dbReference type="ARBA" id="ARBA00023015"/>
    </source>
</evidence>
<dbReference type="Gene3D" id="2.40.10.10">
    <property type="entry name" value="Trypsin-like serine proteases"/>
    <property type="match status" value="2"/>
</dbReference>
<dbReference type="GO" id="GO:0034244">
    <property type="term" value="P:negative regulation of transcription elongation by RNA polymerase II"/>
    <property type="evidence" value="ECO:0007669"/>
    <property type="project" value="TreeGrafter"/>
</dbReference>
<accession>A0AAD5Q831</accession>
<organism evidence="12 13">
    <name type="scientific">Pythium insidiosum</name>
    <name type="common">Pythiosis disease agent</name>
    <dbReference type="NCBI Taxonomy" id="114742"/>
    <lineage>
        <taxon>Eukaryota</taxon>
        <taxon>Sar</taxon>
        <taxon>Stramenopiles</taxon>
        <taxon>Oomycota</taxon>
        <taxon>Peronosporomycetes</taxon>
        <taxon>Pythiales</taxon>
        <taxon>Pythiaceae</taxon>
        <taxon>Pythium</taxon>
    </lineage>
</organism>
<keyword evidence="4" id="KW-0805">Transcription regulation</keyword>
<feature type="domain" description="Peptidase S1" evidence="11">
    <location>
        <begin position="26"/>
        <end position="255"/>
    </location>
</feature>
<dbReference type="SMART" id="SM00020">
    <property type="entry name" value="Tryp_SPc"/>
    <property type="match status" value="1"/>
</dbReference>
<evidence type="ECO:0000256" key="2">
    <source>
        <dbReference type="ARBA" id="ARBA00005726"/>
    </source>
</evidence>
<evidence type="ECO:0000259" key="11">
    <source>
        <dbReference type="PROSITE" id="PS50240"/>
    </source>
</evidence>
<feature type="region of interest" description="Disordered" evidence="9">
    <location>
        <begin position="312"/>
        <end position="366"/>
    </location>
</feature>
<dbReference type="GO" id="GO:0003723">
    <property type="term" value="F:RNA binding"/>
    <property type="evidence" value="ECO:0007669"/>
    <property type="project" value="TreeGrafter"/>
</dbReference>
<feature type="region of interest" description="Disordered" evidence="9">
    <location>
        <begin position="254"/>
        <end position="279"/>
    </location>
</feature>
<dbReference type="PANTHER" id="PTHR12144">
    <property type="entry name" value="NEGATIVE ELONGATION FACTOR D"/>
    <property type="match status" value="1"/>
</dbReference>
<dbReference type="EMBL" id="JAKCXM010000298">
    <property type="protein sequence ID" value="KAJ0396363.1"/>
    <property type="molecule type" value="Genomic_DNA"/>
</dbReference>
<keyword evidence="8" id="KW-0539">Nucleus</keyword>
<dbReference type="PROSITE" id="PS00135">
    <property type="entry name" value="TRYPSIN_SER"/>
    <property type="match status" value="1"/>
</dbReference>
<sequence length="572" mass="62562">MEITAVLPTTALALSSANADDVAPLILDRNEVPDGTKTYVTGLRESATGGSFCGGSLITDKHVLTAAYCTGIPYVSVGTQYRLGARDGQQIRVAREIIHPGYTKELGKRDFLILEFETPAKYTPVPVSGEDPSVFVGQNATTMGLGTTKQGGRGSNVKLRVDVPMLPDQTYVDAQLEGYPIDPKSMFCAGGERNKDSCQGDSGGPLVLERPLAMFSSAPTRRLSEMAANTSAWSAHTTKDGRVYYYNRHTKQSSWEKPEDFESEGVSSTAGASSDDASGAKAVEWEELWDPKNARAYYYNRGTRKTQWARPEGVEIKPYGGSRVTGESASSSADPTNPSRERQKKIEKKREKGATTDQDGEDTEDGKEALRLLKELSRPDAIMEANVLNLINGFLRAYNDSDGPEILVQKLSSSYRAVSSKRSAAWNPAADILYNHVKDIIEQHYEPKLVSNVLSGSEMEPQWLTDMLSDRKWRRMLIELAEKHKSCGLLQYAVRRISGAGHHKELASIATANAFFPVFNGILLDAFCRSAIKSCPGECKSKLKGFLAYCQKNQGVLSSDQLQALTIGLEGL</sequence>
<dbReference type="Pfam" id="PF00089">
    <property type="entry name" value="Trypsin"/>
    <property type="match status" value="1"/>
</dbReference>
<dbReference type="InterPro" id="IPR006942">
    <property type="entry name" value="TH1"/>
</dbReference>
<feature type="domain" description="WW" evidence="10">
    <location>
        <begin position="227"/>
        <end position="260"/>
    </location>
</feature>
<dbReference type="CDD" id="cd00201">
    <property type="entry name" value="WW"/>
    <property type="match status" value="2"/>
</dbReference>
<keyword evidence="7" id="KW-0804">Transcription</keyword>
<evidence type="ECO:0000256" key="1">
    <source>
        <dbReference type="ARBA" id="ARBA00004123"/>
    </source>
</evidence>
<dbReference type="Proteomes" id="UP001209570">
    <property type="component" value="Unassembled WGS sequence"/>
</dbReference>
<dbReference type="GO" id="GO:0004252">
    <property type="term" value="F:serine-type endopeptidase activity"/>
    <property type="evidence" value="ECO:0007669"/>
    <property type="project" value="InterPro"/>
</dbReference>
<comment type="subcellular location">
    <subcellularLocation>
        <location evidence="1">Nucleus</location>
    </subcellularLocation>
</comment>
<comment type="caution">
    <text evidence="12">The sequence shown here is derived from an EMBL/GenBank/DDBJ whole genome shotgun (WGS) entry which is preliminary data.</text>
</comment>
<name>A0AAD5Q831_PYTIN</name>
<comment type="similarity">
    <text evidence="2">Belongs to the NELF-D family.</text>
</comment>
<evidence type="ECO:0000256" key="6">
    <source>
        <dbReference type="ARBA" id="ARBA00023157"/>
    </source>
</evidence>
<dbReference type="InterPro" id="IPR001314">
    <property type="entry name" value="Peptidase_S1A"/>
</dbReference>
<dbReference type="Pfam" id="PF04858">
    <property type="entry name" value="TH1"/>
    <property type="match status" value="1"/>
</dbReference>
<dbReference type="Pfam" id="PF00397">
    <property type="entry name" value="WW"/>
    <property type="match status" value="2"/>
</dbReference>
<keyword evidence="6" id="KW-1015">Disulfide bond</keyword>
<keyword evidence="3" id="KW-0678">Repressor</keyword>
<evidence type="ECO:0000259" key="10">
    <source>
        <dbReference type="PROSITE" id="PS50020"/>
    </source>
</evidence>
<dbReference type="InterPro" id="IPR009003">
    <property type="entry name" value="Peptidase_S1_PA"/>
</dbReference>
<dbReference type="PROSITE" id="PS50240">
    <property type="entry name" value="TRYPSIN_DOM"/>
    <property type="match status" value="1"/>
</dbReference>
<dbReference type="PRINTS" id="PR00722">
    <property type="entry name" value="CHYMOTRYPSIN"/>
</dbReference>
<dbReference type="SUPFAM" id="SSF50494">
    <property type="entry name" value="Trypsin-like serine proteases"/>
    <property type="match status" value="1"/>
</dbReference>
<dbReference type="AlphaFoldDB" id="A0AAD5Q831"/>
<evidence type="ECO:0008006" key="14">
    <source>
        <dbReference type="Google" id="ProtNLM"/>
    </source>
</evidence>
<dbReference type="GO" id="GO:0032021">
    <property type="term" value="C:NELF complex"/>
    <property type="evidence" value="ECO:0007669"/>
    <property type="project" value="TreeGrafter"/>
</dbReference>
<evidence type="ECO:0000256" key="7">
    <source>
        <dbReference type="ARBA" id="ARBA00023163"/>
    </source>
</evidence>
<feature type="compositionally biased region" description="Polar residues" evidence="9">
    <location>
        <begin position="325"/>
        <end position="338"/>
    </location>
</feature>
<dbReference type="InterPro" id="IPR001254">
    <property type="entry name" value="Trypsin_dom"/>
</dbReference>
<dbReference type="InterPro" id="IPR043504">
    <property type="entry name" value="Peptidase_S1_PA_chymotrypsin"/>
</dbReference>